<dbReference type="Pfam" id="PF04816">
    <property type="entry name" value="TrmK"/>
    <property type="match status" value="1"/>
</dbReference>
<keyword evidence="2" id="KW-1185">Reference proteome</keyword>
<evidence type="ECO:0000313" key="2">
    <source>
        <dbReference type="Proteomes" id="UP001526147"/>
    </source>
</evidence>
<dbReference type="Gene3D" id="1.10.287.1890">
    <property type="match status" value="1"/>
</dbReference>
<comment type="caution">
    <text evidence="1">The sequence shown here is derived from an EMBL/GenBank/DDBJ whole genome shotgun (WGS) entry which is preliminary data.</text>
</comment>
<accession>A0ABT3DCW1</accession>
<dbReference type="PANTHER" id="PTHR38451:SF1">
    <property type="entry name" value="TRNA (ADENINE(22)-N(1))-METHYLTRANSFERASE"/>
    <property type="match status" value="1"/>
</dbReference>
<dbReference type="InterPro" id="IPR029063">
    <property type="entry name" value="SAM-dependent_MTases_sf"/>
</dbReference>
<reference evidence="1 2" key="1">
    <citation type="submission" date="2022-10" db="EMBL/GenBank/DDBJ databases">
        <title>Draft genome assembly of moderately radiation resistant bacterium Metabacillus halosaccharovorans.</title>
        <authorList>
            <person name="Pal S."/>
            <person name="Gopinathan A."/>
        </authorList>
    </citation>
    <scope>NUCLEOTIDE SEQUENCE [LARGE SCALE GENOMIC DNA]</scope>
    <source>
        <strain evidence="1 2">VITHBRA001</strain>
    </source>
</reference>
<sequence length="236" mass="26379">MNELKLSKRLETVANYIPEGAVFADIGSDHAYLPCYSVLQGKASGAIAGEITDGPYESADSQVRKCGLSDVISVRKGDGLSVLQKEDEVDCITIAGMGGTLISKILEEGSGKLSKVTRLILQPNIHAISIRQWLVENGWELITEEIMEEDHKIYEVLVAEKGDPKRPYQTYSYEANLLLGPFLAQKQSDIFLKKWTGELKHLKSIIQQLEQAGYTYENNEKYQELSKQVKLIEEVL</sequence>
<dbReference type="SUPFAM" id="SSF53335">
    <property type="entry name" value="S-adenosyl-L-methionine-dependent methyltransferases"/>
    <property type="match status" value="1"/>
</dbReference>
<evidence type="ECO:0000313" key="1">
    <source>
        <dbReference type="EMBL" id="MCV9884880.1"/>
    </source>
</evidence>
<dbReference type="InterPro" id="IPR006901">
    <property type="entry name" value="TrmK"/>
</dbReference>
<dbReference type="PANTHER" id="PTHR38451">
    <property type="entry name" value="TRNA (ADENINE(22)-N(1))-METHYLTRANSFERASE"/>
    <property type="match status" value="1"/>
</dbReference>
<organism evidence="1 2">
    <name type="scientific">Metabacillus halosaccharovorans</name>
    <dbReference type="NCBI Taxonomy" id="930124"/>
    <lineage>
        <taxon>Bacteria</taxon>
        <taxon>Bacillati</taxon>
        <taxon>Bacillota</taxon>
        <taxon>Bacilli</taxon>
        <taxon>Bacillales</taxon>
        <taxon>Bacillaceae</taxon>
        <taxon>Metabacillus</taxon>
    </lineage>
</organism>
<dbReference type="RefSeq" id="WP_264141778.1">
    <property type="nucleotide sequence ID" value="NZ_JAOYEY010000024.1"/>
</dbReference>
<protein>
    <submittedName>
        <fullName evidence="1">tRNA (Adenine(22)-N(1))-methyltransferase TrmK</fullName>
    </submittedName>
</protein>
<dbReference type="EMBL" id="JAOYEY010000024">
    <property type="protein sequence ID" value="MCV9884880.1"/>
    <property type="molecule type" value="Genomic_DNA"/>
</dbReference>
<dbReference type="PIRSF" id="PIRSF018637">
    <property type="entry name" value="TrmK"/>
    <property type="match status" value="1"/>
</dbReference>
<name>A0ABT3DCW1_9BACI</name>
<dbReference type="Proteomes" id="UP001526147">
    <property type="component" value="Unassembled WGS sequence"/>
</dbReference>
<gene>
    <name evidence="1" type="ORF">OIH86_04385</name>
</gene>
<dbReference type="Gene3D" id="3.40.50.150">
    <property type="entry name" value="Vaccinia Virus protein VP39"/>
    <property type="match status" value="1"/>
</dbReference>
<proteinExistence type="predicted"/>